<organism evidence="4 6">
    <name type="scientific">Anaerotruncus colihominis</name>
    <dbReference type="NCBI Taxonomy" id="169435"/>
    <lineage>
        <taxon>Bacteria</taxon>
        <taxon>Bacillati</taxon>
        <taxon>Bacillota</taxon>
        <taxon>Clostridia</taxon>
        <taxon>Eubacteriales</taxon>
        <taxon>Oscillospiraceae</taxon>
        <taxon>Anaerotruncus</taxon>
    </lineage>
</organism>
<feature type="chain" id="PRO_5038316360" evidence="2">
    <location>
        <begin position="27"/>
        <end position="329"/>
    </location>
</feature>
<gene>
    <name evidence="3" type="ORF">D3Z39_01250</name>
    <name evidence="4" type="ORF">FMM72_02355</name>
</gene>
<dbReference type="PANTHER" id="PTHR42928:SF5">
    <property type="entry name" value="BLR1237 PROTEIN"/>
    <property type="match status" value="1"/>
</dbReference>
<dbReference type="AlphaFoldDB" id="A0A845SR03"/>
<accession>A0A845SR03</accession>
<protein>
    <submittedName>
        <fullName evidence="4">Tripartite tricarboxylate transporter substrate binding protein</fullName>
    </submittedName>
</protein>
<proteinExistence type="inferred from homology"/>
<dbReference type="SUPFAM" id="SSF53850">
    <property type="entry name" value="Periplasmic binding protein-like II"/>
    <property type="match status" value="1"/>
</dbReference>
<reference evidence="4 6" key="2">
    <citation type="submission" date="2019-06" db="EMBL/GenBank/DDBJ databases">
        <title>Draft genome sequences of 15 bacterial species constituting the stable defined intestinal microbiota of the GM15 gnotobiotic mouse model.</title>
        <authorList>
            <person name="Elie C."/>
            <person name="Mathieu A."/>
            <person name="Saliou A."/>
            <person name="Darnaud M."/>
            <person name="Leulier F."/>
            <person name="Tamellini A."/>
        </authorList>
    </citation>
    <scope>NUCLEOTIDE SEQUENCE [LARGE SCALE GENOMIC DNA]</scope>
    <source>
        <strain evidence="4 6">JM4-15</strain>
    </source>
</reference>
<dbReference type="Proteomes" id="UP000462501">
    <property type="component" value="Unassembled WGS sequence"/>
</dbReference>
<evidence type="ECO:0000256" key="2">
    <source>
        <dbReference type="SAM" id="SignalP"/>
    </source>
</evidence>
<sequence>MNMKRRRILGLAMAAVLALTCVTGCSTTPKEYPSEDITMLIPRGAGGGTDTSARGLIEFAKDKLPKGVQFLPTNKPEGSGVACMIEGANADPNGYTLTMLIVEAAMLPHIGRMDATVEDFKGICAPIADPAALIVPANAPYDTLEEFIEYAKAHPGEIQMANPGIGGIMHMAAVNVEETCDVEFVHVPYPDGTGACIAALVGGHVDATFGTPGTALSQVEAGTLKILGVMDSTRCELFPDVPTFKEAIGLDFEMRAWAVLSAPKDIPDDVYEKLVAIFKETMEDPAYQEYTKKQGIVPSAIIGEEADQMMKADNEVYAELMQLVADQMD</sequence>
<dbReference type="InterPro" id="IPR042100">
    <property type="entry name" value="Bug_dom1"/>
</dbReference>
<comment type="caution">
    <text evidence="4">The sequence shown here is derived from an EMBL/GenBank/DDBJ whole genome shotgun (WGS) entry which is preliminary data.</text>
</comment>
<name>A0A845SR03_9FIRM</name>
<dbReference type="PANTHER" id="PTHR42928">
    <property type="entry name" value="TRICARBOXYLATE-BINDING PROTEIN"/>
    <property type="match status" value="1"/>
</dbReference>
<dbReference type="EMBL" id="QXWZ01000002">
    <property type="protein sequence ID" value="NBI77514.1"/>
    <property type="molecule type" value="Genomic_DNA"/>
</dbReference>
<feature type="signal peptide" evidence="2">
    <location>
        <begin position="1"/>
        <end position="26"/>
    </location>
</feature>
<dbReference type="Proteomes" id="UP000446348">
    <property type="component" value="Unassembled WGS sequence"/>
</dbReference>
<dbReference type="Gene3D" id="3.40.190.150">
    <property type="entry name" value="Bordetella uptake gene, domain 1"/>
    <property type="match status" value="1"/>
</dbReference>
<dbReference type="Gene3D" id="3.40.190.10">
    <property type="entry name" value="Periplasmic binding protein-like II"/>
    <property type="match status" value="1"/>
</dbReference>
<comment type="similarity">
    <text evidence="1">Belongs to the UPF0065 (bug) family.</text>
</comment>
<evidence type="ECO:0000313" key="3">
    <source>
        <dbReference type="EMBL" id="NBI77514.1"/>
    </source>
</evidence>
<evidence type="ECO:0000313" key="5">
    <source>
        <dbReference type="Proteomes" id="UP000446348"/>
    </source>
</evidence>
<keyword evidence="2" id="KW-0732">Signal</keyword>
<dbReference type="PIRSF" id="PIRSF017082">
    <property type="entry name" value="YflP"/>
    <property type="match status" value="1"/>
</dbReference>
<dbReference type="CDD" id="cd07012">
    <property type="entry name" value="PBP2_Bug_TTT"/>
    <property type="match status" value="1"/>
</dbReference>
<dbReference type="EMBL" id="VIQT01000005">
    <property type="protein sequence ID" value="NDO38095.1"/>
    <property type="molecule type" value="Genomic_DNA"/>
</dbReference>
<dbReference type="OrthoDB" id="8880247at2"/>
<dbReference type="Pfam" id="PF03401">
    <property type="entry name" value="TctC"/>
    <property type="match status" value="1"/>
</dbReference>
<reference evidence="3 5" key="1">
    <citation type="submission" date="2018-08" db="EMBL/GenBank/DDBJ databases">
        <title>Murine metabolic-syndrome-specific gut microbial biobank.</title>
        <authorList>
            <person name="Liu C."/>
        </authorList>
    </citation>
    <scope>NUCLEOTIDE SEQUENCE [LARGE SCALE GENOMIC DNA]</scope>
    <source>
        <strain evidence="3 5">X69</strain>
    </source>
</reference>
<evidence type="ECO:0000313" key="4">
    <source>
        <dbReference type="EMBL" id="NDO38095.1"/>
    </source>
</evidence>
<evidence type="ECO:0000256" key="1">
    <source>
        <dbReference type="ARBA" id="ARBA00006987"/>
    </source>
</evidence>
<dbReference type="InterPro" id="IPR005064">
    <property type="entry name" value="BUG"/>
</dbReference>
<evidence type="ECO:0000313" key="6">
    <source>
        <dbReference type="Proteomes" id="UP000462501"/>
    </source>
</evidence>